<organism evidence="3 4">
    <name type="scientific">Petrolisthes manimaculis</name>
    <dbReference type="NCBI Taxonomy" id="1843537"/>
    <lineage>
        <taxon>Eukaryota</taxon>
        <taxon>Metazoa</taxon>
        <taxon>Ecdysozoa</taxon>
        <taxon>Arthropoda</taxon>
        <taxon>Crustacea</taxon>
        <taxon>Multicrustacea</taxon>
        <taxon>Malacostraca</taxon>
        <taxon>Eumalacostraca</taxon>
        <taxon>Eucarida</taxon>
        <taxon>Decapoda</taxon>
        <taxon>Pleocyemata</taxon>
        <taxon>Anomura</taxon>
        <taxon>Galatheoidea</taxon>
        <taxon>Porcellanidae</taxon>
        <taxon>Petrolisthes</taxon>
    </lineage>
</organism>
<comment type="caution">
    <text evidence="3">The sequence shown here is derived from an EMBL/GenBank/DDBJ whole genome shotgun (WGS) entry which is preliminary data.</text>
</comment>
<feature type="transmembrane region" description="Helical" evidence="2">
    <location>
        <begin position="389"/>
        <end position="410"/>
    </location>
</feature>
<proteinExistence type="inferred from homology"/>
<keyword evidence="4" id="KW-1185">Reference proteome</keyword>
<reference evidence="3" key="1">
    <citation type="submission" date="2023-11" db="EMBL/GenBank/DDBJ databases">
        <title>Genome assemblies of two species of porcelain crab, Petrolisthes cinctipes and Petrolisthes manimaculis (Anomura: Porcellanidae).</title>
        <authorList>
            <person name="Angst P."/>
        </authorList>
    </citation>
    <scope>NUCLEOTIDE SEQUENCE</scope>
    <source>
        <strain evidence="3">PB745_02</strain>
        <tissue evidence="3">Gill</tissue>
    </source>
</reference>
<feature type="transmembrane region" description="Helical" evidence="2">
    <location>
        <begin position="20"/>
        <end position="41"/>
    </location>
</feature>
<dbReference type="CDD" id="cd17491">
    <property type="entry name" value="MFS_MFSD12"/>
    <property type="match status" value="1"/>
</dbReference>
<protein>
    <recommendedName>
        <fullName evidence="5">Major facilitator superfamily domain-containing protein 12</fullName>
    </recommendedName>
</protein>
<gene>
    <name evidence="3" type="ORF">Pmani_000974</name>
</gene>
<feature type="transmembrane region" description="Helical" evidence="2">
    <location>
        <begin position="119"/>
        <end position="141"/>
    </location>
</feature>
<name>A0AAE1ULT3_9EUCA</name>
<evidence type="ECO:0000313" key="3">
    <source>
        <dbReference type="EMBL" id="KAK4328622.1"/>
    </source>
</evidence>
<dbReference type="GO" id="GO:0005886">
    <property type="term" value="C:plasma membrane"/>
    <property type="evidence" value="ECO:0007669"/>
    <property type="project" value="TreeGrafter"/>
</dbReference>
<keyword evidence="2" id="KW-0472">Membrane</keyword>
<dbReference type="Gene3D" id="1.20.1250.20">
    <property type="entry name" value="MFS general substrate transporter like domains"/>
    <property type="match status" value="2"/>
</dbReference>
<evidence type="ECO:0000256" key="2">
    <source>
        <dbReference type="SAM" id="Phobius"/>
    </source>
</evidence>
<feature type="transmembrane region" description="Helical" evidence="2">
    <location>
        <begin position="292"/>
        <end position="308"/>
    </location>
</feature>
<evidence type="ECO:0000256" key="1">
    <source>
        <dbReference type="ARBA" id="ARBA00008335"/>
    </source>
</evidence>
<comment type="similarity">
    <text evidence="1">Belongs to the major facilitator superfamily.</text>
</comment>
<feature type="transmembrane region" description="Helical" evidence="2">
    <location>
        <begin position="360"/>
        <end position="377"/>
    </location>
</feature>
<dbReference type="Proteomes" id="UP001292094">
    <property type="component" value="Unassembled WGS sequence"/>
</dbReference>
<evidence type="ECO:0008006" key="5">
    <source>
        <dbReference type="Google" id="ProtNLM"/>
    </source>
</evidence>
<keyword evidence="2" id="KW-1133">Transmembrane helix</keyword>
<sequence length="560" mass="62255">MESKSSLPWSTKISYGVGHVFNDLCASMWFTYLLIFYQNVLLFDSRLSGLLLLVGQVADGLSTPVVGIFSDKENKIPLCARYGRRKVWHLLGTVLIFVSFPFIYNKCLGCEDSDMWSQFGYYCIFVCIFQFGWACVQISHLALIPDLTTKKHQRTELNSIRYAFTVLSNLSVFTITFFVLKTSKVTEGDNGFSDNSTTFMPTSTMPSSTTSAPDIDSIGPEDAEKFRNIALICCGVGAVFSFIFHIGVQEPPYVPYRKKQEAIAVQEKSKDGAAIERQMTQKMRKLDWFKEMPFYQIAVLYMATRLYVNLYQVYIPLYVQETLNVDQSYVATVPFAMYLSGFGGSLIMKQINKKIGRKGTFALGCVVGIFGCVWIWFGEGSYFNEWGVFLVAALLGIGGSTLLITSLSITADLIGHNVEGGAFVYGFMSLVDKVSNGVLIMIIQNEDPSEGWYYRSVITFACGSACVLGIGVVLTLINTRVGQRRKGKMSPVMEILEESDVTDSDGGIDNPAASCTTDEKPALPSVCQLKVEDHPSQCQCEIPKLCTHRPTENGKVDGRY</sequence>
<dbReference type="PANTHER" id="PTHR11328">
    <property type="entry name" value="MAJOR FACILITATOR SUPERFAMILY DOMAIN-CONTAINING PROTEIN"/>
    <property type="match status" value="1"/>
</dbReference>
<dbReference type="SUPFAM" id="SSF103473">
    <property type="entry name" value="MFS general substrate transporter"/>
    <property type="match status" value="1"/>
</dbReference>
<feature type="transmembrane region" description="Helical" evidence="2">
    <location>
        <begin position="328"/>
        <end position="348"/>
    </location>
</feature>
<accession>A0AAE1ULT3</accession>
<dbReference type="InterPro" id="IPR039672">
    <property type="entry name" value="MFS_2"/>
</dbReference>
<dbReference type="PANTHER" id="PTHR11328:SF28">
    <property type="entry name" value="MAJOR FACILITATOR SUPERFAMILY DOMAIN-CONTAINING PROTEIN 12"/>
    <property type="match status" value="1"/>
</dbReference>
<keyword evidence="2" id="KW-0812">Transmembrane</keyword>
<feature type="transmembrane region" description="Helical" evidence="2">
    <location>
        <begin position="162"/>
        <end position="180"/>
    </location>
</feature>
<feature type="transmembrane region" description="Helical" evidence="2">
    <location>
        <begin position="422"/>
        <end position="444"/>
    </location>
</feature>
<feature type="transmembrane region" description="Helical" evidence="2">
    <location>
        <begin position="456"/>
        <end position="479"/>
    </location>
</feature>
<feature type="transmembrane region" description="Helical" evidence="2">
    <location>
        <begin position="229"/>
        <end position="248"/>
    </location>
</feature>
<dbReference type="AlphaFoldDB" id="A0AAE1ULT3"/>
<dbReference type="EMBL" id="JAWZYT010000069">
    <property type="protein sequence ID" value="KAK4328622.1"/>
    <property type="molecule type" value="Genomic_DNA"/>
</dbReference>
<feature type="transmembrane region" description="Helical" evidence="2">
    <location>
        <begin position="87"/>
        <end position="104"/>
    </location>
</feature>
<dbReference type="GO" id="GO:0015293">
    <property type="term" value="F:symporter activity"/>
    <property type="evidence" value="ECO:0007669"/>
    <property type="project" value="InterPro"/>
</dbReference>
<dbReference type="GO" id="GO:0008643">
    <property type="term" value="P:carbohydrate transport"/>
    <property type="evidence" value="ECO:0007669"/>
    <property type="project" value="InterPro"/>
</dbReference>
<evidence type="ECO:0000313" key="4">
    <source>
        <dbReference type="Proteomes" id="UP001292094"/>
    </source>
</evidence>
<dbReference type="Pfam" id="PF13347">
    <property type="entry name" value="MFS_2"/>
    <property type="match status" value="1"/>
</dbReference>
<dbReference type="FunFam" id="1.20.1250.20:FF:000431">
    <property type="entry name" value="Predicted protein"/>
    <property type="match status" value="1"/>
</dbReference>
<dbReference type="InterPro" id="IPR036259">
    <property type="entry name" value="MFS_trans_sf"/>
</dbReference>